<dbReference type="PANTHER" id="PTHR30441">
    <property type="entry name" value="DUF748 DOMAIN-CONTAINING PROTEIN"/>
    <property type="match status" value="1"/>
</dbReference>
<dbReference type="InterPro" id="IPR052894">
    <property type="entry name" value="AsmA-related"/>
</dbReference>
<dbReference type="GO" id="GO:0005886">
    <property type="term" value="C:plasma membrane"/>
    <property type="evidence" value="ECO:0007669"/>
    <property type="project" value="TreeGrafter"/>
</dbReference>
<reference evidence="4" key="1">
    <citation type="submission" date="2015-10" db="EMBL/GenBank/DDBJ databases">
        <title>Complete Genome Sequence of Aeromonas schubertii strain WL1483.</title>
        <authorList>
            <person name="Liu L."/>
        </authorList>
    </citation>
    <scope>NUCLEOTIDE SEQUENCE [LARGE SCALE GENOMIC DNA]</scope>
    <source>
        <strain evidence="4">WL1483</strain>
    </source>
</reference>
<evidence type="ECO:0000259" key="2">
    <source>
        <dbReference type="Pfam" id="PF05170"/>
    </source>
</evidence>
<reference evidence="3 4" key="2">
    <citation type="journal article" date="2016" name="Genome Announc.">
        <title>Complete Genome Sequence of the Highly Virulent Aeromonas schubertii Strain WL1483, Isolated from Diseased Snakehead Fish (Channa argus) in China.</title>
        <authorList>
            <person name="Liu L."/>
            <person name="Li N."/>
            <person name="Zhang D."/>
            <person name="Fu X."/>
            <person name="Shi C."/>
            <person name="Lin Q."/>
            <person name="Hao G."/>
        </authorList>
    </citation>
    <scope>NUCLEOTIDE SEQUENCE [LARGE SCALE GENOMIC DNA]</scope>
    <source>
        <strain evidence="3 4">WL1483</strain>
    </source>
</reference>
<dbReference type="PATRIC" id="fig|652.5.peg.3569"/>
<evidence type="ECO:0000256" key="1">
    <source>
        <dbReference type="SAM" id="MobiDB-lite"/>
    </source>
</evidence>
<organism evidence="3 4">
    <name type="scientific">Aeromonas schubertii</name>
    <dbReference type="NCBI Taxonomy" id="652"/>
    <lineage>
        <taxon>Bacteria</taxon>
        <taxon>Pseudomonadati</taxon>
        <taxon>Pseudomonadota</taxon>
        <taxon>Gammaproteobacteria</taxon>
        <taxon>Aeromonadales</taxon>
        <taxon>Aeromonadaceae</taxon>
        <taxon>Aeromonas</taxon>
    </lineage>
</organism>
<feature type="region of interest" description="Disordered" evidence="1">
    <location>
        <begin position="122"/>
        <end position="156"/>
    </location>
</feature>
<sequence>MKKLLILPLTLLLALFVGGALLSTIDTEQFKPLLVEQVRHQTGRELRLDGPIGWRFWPSLGLTVDRAALRNPAGFSEPDLIRLERASASVALLPLLSHRLEIGEIRLQGAHLLLETRKDGRNNLEQMGPAPEAATGKEAPHNGEATTAPGATPSDAPAWQIRLGGIALEQASALILDGRTGRRLTLDNLDLTLDGADGEGWMPLTLSLLAKEQAAEYRLSGQGELRLGQPMATTALRRLSVEGSLQRGPLKIEAFSLKAEHLALATPSPLTLTLKGGDGVRQADLKLTTTLSADGEGKTVRLGGSHLTATLEGAGVPRTPLALDLNGDIAYDSAARSLSLTILKARSGDLTLGGEAFVTLQETPLVRFNLQGGAFGLDEWLATTAPAAQESTTDKTPATVPQGATQPREAQAQDEPDLSALKGVNLDGQLRLAGLTYAGLTLTQPEIALTLDKGLLTLKRFKSGFDQGHLNANGQLDARQHPASYRLNAQGKDVQIRPLLQQLAQSDLLSGRTSLSLAVQGHGLSQVALRRGIAGQAHLKVEDGALHGVNLPEMIREAKATLKGQRAEYVKEERKTDFSALTASFQLGGGKARSNDIQLFAPALRVHGSGETDLVSEGLDFLFNTSVVGTSKGQGGRDVGELAEVTIPVRITGSWSQPSYALDLKALLQNNKLLEEKARKEAERGINKLLGDKGDPALKEAADKLLKGLFN</sequence>
<gene>
    <name evidence="3" type="ORF">WL1483_4209</name>
</gene>
<dbReference type="Proteomes" id="UP000058114">
    <property type="component" value="Chromosome"/>
</dbReference>
<dbReference type="EMBL" id="CP013067">
    <property type="protein sequence ID" value="ALP43628.1"/>
    <property type="molecule type" value="Genomic_DNA"/>
</dbReference>
<dbReference type="AlphaFoldDB" id="A0A0S2SPM9"/>
<dbReference type="KEGG" id="asr:WL1483_4209"/>
<dbReference type="PANTHER" id="PTHR30441:SF4">
    <property type="entry name" value="PROTEIN ASMA"/>
    <property type="match status" value="1"/>
</dbReference>
<dbReference type="InterPro" id="IPR007844">
    <property type="entry name" value="AsmA"/>
</dbReference>
<evidence type="ECO:0000313" key="4">
    <source>
        <dbReference type="Proteomes" id="UP000058114"/>
    </source>
</evidence>
<dbReference type="RefSeq" id="WP_060587318.1">
    <property type="nucleotide sequence ID" value="NZ_CP013067.1"/>
</dbReference>
<feature type="region of interest" description="Disordered" evidence="1">
    <location>
        <begin position="387"/>
        <end position="416"/>
    </location>
</feature>
<protein>
    <recommendedName>
        <fullName evidence="2">AsmA domain-containing protein</fullName>
    </recommendedName>
</protein>
<name>A0A0S2SPM9_9GAMM</name>
<evidence type="ECO:0000313" key="3">
    <source>
        <dbReference type="EMBL" id="ALP43628.1"/>
    </source>
</evidence>
<feature type="domain" description="AsmA" evidence="2">
    <location>
        <begin position="2"/>
        <end position="596"/>
    </location>
</feature>
<dbReference type="Pfam" id="PF05170">
    <property type="entry name" value="AsmA"/>
    <property type="match status" value="1"/>
</dbReference>
<proteinExistence type="predicted"/>
<accession>A0A0S2SPM9</accession>
<dbReference type="GO" id="GO:0090313">
    <property type="term" value="P:regulation of protein targeting to membrane"/>
    <property type="evidence" value="ECO:0007669"/>
    <property type="project" value="TreeGrafter"/>
</dbReference>